<protein>
    <submittedName>
        <fullName evidence="2">Uncharacterized protein</fullName>
    </submittedName>
</protein>
<dbReference type="RefSeq" id="WP_171474381.1">
    <property type="nucleotide sequence ID" value="NZ_CP053452.2"/>
</dbReference>
<organism evidence="2 3">
    <name type="scientific">Frigoriglobus tundricola</name>
    <dbReference type="NCBI Taxonomy" id="2774151"/>
    <lineage>
        <taxon>Bacteria</taxon>
        <taxon>Pseudomonadati</taxon>
        <taxon>Planctomycetota</taxon>
        <taxon>Planctomycetia</taxon>
        <taxon>Gemmatales</taxon>
        <taxon>Gemmataceae</taxon>
        <taxon>Frigoriglobus</taxon>
    </lineage>
</organism>
<reference evidence="3" key="1">
    <citation type="submission" date="2020-05" db="EMBL/GenBank/DDBJ databases">
        <title>Frigoriglobus tundricola gen. nov., sp. nov., a psychrotolerant cellulolytic planctomycete of the family Gemmataceae with two divergent copies of 16S rRNA gene.</title>
        <authorList>
            <person name="Kulichevskaya I.S."/>
            <person name="Ivanova A.A."/>
            <person name="Naumoff D.G."/>
            <person name="Beletsky A.V."/>
            <person name="Rijpstra W.I.C."/>
            <person name="Sinninghe Damste J.S."/>
            <person name="Mardanov A.V."/>
            <person name="Ravin N.V."/>
            <person name="Dedysh S.N."/>
        </authorList>
    </citation>
    <scope>NUCLEOTIDE SEQUENCE [LARGE SCALE GENOMIC DNA]</scope>
    <source>
        <strain evidence="3">PL17</strain>
    </source>
</reference>
<keyword evidence="3" id="KW-1185">Reference proteome</keyword>
<dbReference type="Proteomes" id="UP000503447">
    <property type="component" value="Chromosome"/>
</dbReference>
<evidence type="ECO:0000256" key="1">
    <source>
        <dbReference type="SAM" id="Phobius"/>
    </source>
</evidence>
<keyword evidence="1" id="KW-1133">Transmembrane helix</keyword>
<dbReference type="AlphaFoldDB" id="A0A6M5YZM2"/>
<evidence type="ECO:0000313" key="3">
    <source>
        <dbReference type="Proteomes" id="UP000503447"/>
    </source>
</evidence>
<dbReference type="KEGG" id="ftj:FTUN_7017"/>
<keyword evidence="1" id="KW-0812">Transmembrane</keyword>
<keyword evidence="1" id="KW-0472">Membrane</keyword>
<feature type="transmembrane region" description="Helical" evidence="1">
    <location>
        <begin position="126"/>
        <end position="153"/>
    </location>
</feature>
<evidence type="ECO:0000313" key="2">
    <source>
        <dbReference type="EMBL" id="QJW99405.1"/>
    </source>
</evidence>
<proteinExistence type="predicted"/>
<accession>A0A6M5YZM2</accession>
<dbReference type="EMBL" id="CP053452">
    <property type="protein sequence ID" value="QJW99405.1"/>
    <property type="molecule type" value="Genomic_DNA"/>
</dbReference>
<sequence>MGYDLHIHRADDWHEFEQHPISSAEWMAVVAADPELRPDPNHEFLALWSGPCRYPDGTWLAWNDGEIHTKNPDRAIVAKMLQIARRLGARVQGDNGEFYNRPEDMPSEQEFAALLNPQPLFAHPRLVAFGCLLAGAAVLFVVGAGVLSIWRWISG</sequence>
<name>A0A6M5YZM2_9BACT</name>
<gene>
    <name evidence="2" type="ORF">FTUN_7017</name>
</gene>